<dbReference type="EMBL" id="FQYR01000005">
    <property type="protein sequence ID" value="SHJ92400.1"/>
    <property type="molecule type" value="Genomic_DNA"/>
</dbReference>
<evidence type="ECO:0000313" key="2">
    <source>
        <dbReference type="EMBL" id="SHJ92400.1"/>
    </source>
</evidence>
<organism evidence="2 3">
    <name type="scientific">Rubritalea squalenifaciens DSM 18772</name>
    <dbReference type="NCBI Taxonomy" id="1123071"/>
    <lineage>
        <taxon>Bacteria</taxon>
        <taxon>Pseudomonadati</taxon>
        <taxon>Verrucomicrobiota</taxon>
        <taxon>Verrucomicrobiia</taxon>
        <taxon>Verrucomicrobiales</taxon>
        <taxon>Rubritaleaceae</taxon>
        <taxon>Rubritalea</taxon>
    </lineage>
</organism>
<dbReference type="STRING" id="1123071.SAMN02745181_2783"/>
<feature type="domain" description="Putative regulatory protein FmdB zinc ribbon" evidence="1">
    <location>
        <begin position="7"/>
        <end position="57"/>
    </location>
</feature>
<proteinExistence type="predicted"/>
<dbReference type="Proteomes" id="UP000184510">
    <property type="component" value="Unassembled WGS sequence"/>
</dbReference>
<reference evidence="2 3" key="1">
    <citation type="submission" date="2016-11" db="EMBL/GenBank/DDBJ databases">
        <authorList>
            <person name="Jaros S."/>
            <person name="Januszkiewicz K."/>
            <person name="Wedrychowicz H."/>
        </authorList>
    </citation>
    <scope>NUCLEOTIDE SEQUENCE [LARGE SCALE GENOMIC DNA]</scope>
    <source>
        <strain evidence="2 3">DSM 18772</strain>
    </source>
</reference>
<dbReference type="SMART" id="SM00834">
    <property type="entry name" value="CxxC_CXXC_SSSS"/>
    <property type="match status" value="1"/>
</dbReference>
<gene>
    <name evidence="2" type="ORF">SAMN02745181_2783</name>
</gene>
<evidence type="ECO:0000259" key="1">
    <source>
        <dbReference type="SMART" id="SM00834"/>
    </source>
</evidence>
<accession>A0A1M6N9J4</accession>
<keyword evidence="3" id="KW-1185">Reference proteome</keyword>
<sequence>MRILSRMPLYEYISKAPGEAGKSCRVCSKGFELRRPVDREALEACPLCKNPVKKVISRINTPKITKPLSVTDAKKAGFSVLERREDGNFERL</sequence>
<protein>
    <submittedName>
        <fullName evidence="2">Putative regulatory protein, FmdB family</fullName>
    </submittedName>
</protein>
<name>A0A1M6N9J4_9BACT</name>
<dbReference type="AlphaFoldDB" id="A0A1M6N9J4"/>
<dbReference type="InterPro" id="IPR013429">
    <property type="entry name" value="Regulatory_FmdB_Zinc_ribbon"/>
</dbReference>
<dbReference type="InParanoid" id="A0A1M6N9J4"/>
<evidence type="ECO:0000313" key="3">
    <source>
        <dbReference type="Proteomes" id="UP000184510"/>
    </source>
</evidence>
<dbReference type="RefSeq" id="WP_234991754.1">
    <property type="nucleotide sequence ID" value="NZ_FQYR01000005.1"/>
</dbReference>